<dbReference type="EMBL" id="WESC01000003">
    <property type="protein sequence ID" value="KAB7741709.1"/>
    <property type="molecule type" value="Genomic_DNA"/>
</dbReference>
<comment type="caution">
    <text evidence="9">The sequence shown here is derived from an EMBL/GenBank/DDBJ whole genome shotgun (WGS) entry which is preliminary data.</text>
</comment>
<name>A0A6N6VKD6_9HYPH</name>
<feature type="domain" description="ABC transmembrane type-1" evidence="8">
    <location>
        <begin position="107"/>
        <end position="296"/>
    </location>
</feature>
<dbReference type="PROSITE" id="PS50928">
    <property type="entry name" value="ABC_TM1"/>
    <property type="match status" value="1"/>
</dbReference>
<feature type="transmembrane region" description="Helical" evidence="7">
    <location>
        <begin position="103"/>
        <end position="135"/>
    </location>
</feature>
<keyword evidence="2 7" id="KW-0813">Transport</keyword>
<gene>
    <name evidence="9" type="ORF">F2P47_04705</name>
</gene>
<dbReference type="GO" id="GO:0055085">
    <property type="term" value="P:transmembrane transport"/>
    <property type="evidence" value="ECO:0007669"/>
    <property type="project" value="InterPro"/>
</dbReference>
<dbReference type="AlphaFoldDB" id="A0A6N6VKD6"/>
<reference evidence="9 10" key="1">
    <citation type="submission" date="2019-09" db="EMBL/GenBank/DDBJ databases">
        <title>Parvibaculum sedimenti sp. nov., isolated from sediment.</title>
        <authorList>
            <person name="Wang Y."/>
        </authorList>
    </citation>
    <scope>NUCLEOTIDE SEQUENCE [LARGE SCALE GENOMIC DNA]</scope>
    <source>
        <strain evidence="9 10">HXT-9</strain>
    </source>
</reference>
<evidence type="ECO:0000256" key="1">
    <source>
        <dbReference type="ARBA" id="ARBA00004651"/>
    </source>
</evidence>
<evidence type="ECO:0000256" key="3">
    <source>
        <dbReference type="ARBA" id="ARBA00022475"/>
    </source>
</evidence>
<evidence type="ECO:0000313" key="10">
    <source>
        <dbReference type="Proteomes" id="UP000468901"/>
    </source>
</evidence>
<evidence type="ECO:0000256" key="4">
    <source>
        <dbReference type="ARBA" id="ARBA00022692"/>
    </source>
</evidence>
<dbReference type="PANTHER" id="PTHR30151">
    <property type="entry name" value="ALKANE SULFONATE ABC TRANSPORTER-RELATED, MEMBRANE SUBUNIT"/>
    <property type="match status" value="1"/>
</dbReference>
<sequence>MTTTSAIFAFPADLIRRAARGTALPVATILLLALTLWYAGTVFLNAAVVTDQYQRDRKTSWTTEEFIADTMSMERPVLPAPHQVAAELEKSIFGVRLTSKRNLLYHAWVTFSAAFLGFGFGNLLGIALAIAIVHLKSLERALLPWVIASQTVPTLAIAPMIIVVLGSIGFVGLLPKALISTYLCFFPVTIGMVKGLSSPEPIQLDLLRTYSASEVQTLRYLRLPASLSFLFPSMKVAVALAIVGAIVGELPTGAQAGLGARLLAGSYYGQTVQIWSALVAASVLSGASVGLIDLGERWLDRRLGGQR</sequence>
<dbReference type="Gene3D" id="1.10.3720.10">
    <property type="entry name" value="MetI-like"/>
    <property type="match status" value="1"/>
</dbReference>
<keyword evidence="6 7" id="KW-0472">Membrane</keyword>
<dbReference type="InterPro" id="IPR000515">
    <property type="entry name" value="MetI-like"/>
</dbReference>
<feature type="transmembrane region" description="Helical" evidence="7">
    <location>
        <begin position="267"/>
        <end position="292"/>
    </location>
</feature>
<keyword evidence="4 7" id="KW-0812">Transmembrane</keyword>
<proteinExistence type="inferred from homology"/>
<feature type="transmembrane region" description="Helical" evidence="7">
    <location>
        <begin position="227"/>
        <end position="247"/>
    </location>
</feature>
<dbReference type="GO" id="GO:0005886">
    <property type="term" value="C:plasma membrane"/>
    <property type="evidence" value="ECO:0007669"/>
    <property type="project" value="UniProtKB-SubCell"/>
</dbReference>
<evidence type="ECO:0000259" key="8">
    <source>
        <dbReference type="PROSITE" id="PS50928"/>
    </source>
</evidence>
<comment type="subcellular location">
    <subcellularLocation>
        <location evidence="1 7">Cell membrane</location>
        <topology evidence="1 7">Multi-pass membrane protein</topology>
    </subcellularLocation>
</comment>
<keyword evidence="5 7" id="KW-1133">Transmembrane helix</keyword>
<accession>A0A6N6VKD6</accession>
<dbReference type="CDD" id="cd06261">
    <property type="entry name" value="TM_PBP2"/>
    <property type="match status" value="1"/>
</dbReference>
<keyword evidence="10" id="KW-1185">Reference proteome</keyword>
<dbReference type="InterPro" id="IPR035906">
    <property type="entry name" value="MetI-like_sf"/>
</dbReference>
<evidence type="ECO:0000256" key="5">
    <source>
        <dbReference type="ARBA" id="ARBA00022989"/>
    </source>
</evidence>
<evidence type="ECO:0000256" key="7">
    <source>
        <dbReference type="RuleBase" id="RU363032"/>
    </source>
</evidence>
<dbReference type="Pfam" id="PF00528">
    <property type="entry name" value="BPD_transp_1"/>
    <property type="match status" value="1"/>
</dbReference>
<dbReference type="SUPFAM" id="SSF161098">
    <property type="entry name" value="MetI-like"/>
    <property type="match status" value="1"/>
</dbReference>
<protein>
    <submittedName>
        <fullName evidence="9">ABC transporter permease subunit</fullName>
    </submittedName>
</protein>
<evidence type="ECO:0000256" key="6">
    <source>
        <dbReference type="ARBA" id="ARBA00023136"/>
    </source>
</evidence>
<evidence type="ECO:0000313" key="9">
    <source>
        <dbReference type="EMBL" id="KAB7741709.1"/>
    </source>
</evidence>
<organism evidence="9 10">
    <name type="scientific">Parvibaculum sedimenti</name>
    <dbReference type="NCBI Taxonomy" id="2608632"/>
    <lineage>
        <taxon>Bacteria</taxon>
        <taxon>Pseudomonadati</taxon>
        <taxon>Pseudomonadota</taxon>
        <taxon>Alphaproteobacteria</taxon>
        <taxon>Hyphomicrobiales</taxon>
        <taxon>Parvibaculaceae</taxon>
        <taxon>Parvibaculum</taxon>
    </lineage>
</organism>
<comment type="similarity">
    <text evidence="7">Belongs to the binding-protein-dependent transport system permease family.</text>
</comment>
<keyword evidence="3" id="KW-1003">Cell membrane</keyword>
<evidence type="ECO:0000256" key="2">
    <source>
        <dbReference type="ARBA" id="ARBA00022448"/>
    </source>
</evidence>
<dbReference type="PANTHER" id="PTHR30151:SF20">
    <property type="entry name" value="ABC TRANSPORTER PERMEASE PROTEIN HI_0355-RELATED"/>
    <property type="match status" value="1"/>
</dbReference>
<dbReference type="RefSeq" id="WP_152215012.1">
    <property type="nucleotide sequence ID" value="NZ_WESC01000003.1"/>
</dbReference>
<feature type="transmembrane region" description="Helical" evidence="7">
    <location>
        <begin position="155"/>
        <end position="174"/>
    </location>
</feature>
<dbReference type="Proteomes" id="UP000468901">
    <property type="component" value="Unassembled WGS sequence"/>
</dbReference>
<feature type="transmembrane region" description="Helical" evidence="7">
    <location>
        <begin position="23"/>
        <end position="48"/>
    </location>
</feature>